<evidence type="ECO:0000256" key="2">
    <source>
        <dbReference type="SAM" id="SignalP"/>
    </source>
</evidence>
<reference evidence="3" key="1">
    <citation type="submission" date="2021-04" db="EMBL/GenBank/DDBJ databases">
        <title>Proteiniclasticum sedimins sp. nov., an obligate anaerobic bacterium isolated from anaerobic sludge.</title>
        <authorList>
            <person name="Liu J."/>
        </authorList>
    </citation>
    <scope>NUCLEOTIDE SEQUENCE</scope>
    <source>
        <strain evidence="3">BAD-10</strain>
    </source>
</reference>
<proteinExistence type="predicted"/>
<feature type="region of interest" description="Disordered" evidence="1">
    <location>
        <begin position="614"/>
        <end position="637"/>
    </location>
</feature>
<feature type="region of interest" description="Disordered" evidence="1">
    <location>
        <begin position="416"/>
        <end position="437"/>
    </location>
</feature>
<organism evidence="3 4">
    <name type="scientific">Proteiniclasticum sediminis</name>
    <dbReference type="NCBI Taxonomy" id="2804028"/>
    <lineage>
        <taxon>Bacteria</taxon>
        <taxon>Bacillati</taxon>
        <taxon>Bacillota</taxon>
        <taxon>Clostridia</taxon>
        <taxon>Eubacteriales</taxon>
        <taxon>Clostridiaceae</taxon>
        <taxon>Proteiniclasticum</taxon>
    </lineage>
</organism>
<evidence type="ECO:0000313" key="3">
    <source>
        <dbReference type="EMBL" id="MBR0575233.1"/>
    </source>
</evidence>
<dbReference type="Proteomes" id="UP000675379">
    <property type="component" value="Unassembled WGS sequence"/>
</dbReference>
<name>A0A941HQ93_9CLOT</name>
<gene>
    <name evidence="3" type="ORF">KCG48_02655</name>
</gene>
<evidence type="ECO:0000256" key="1">
    <source>
        <dbReference type="SAM" id="MobiDB-lite"/>
    </source>
</evidence>
<accession>A0A941HQ93</accession>
<sequence length="637" mass="63861">MLKNRKQIKKLVAVGLLAALLGGCTPATSPQGTGETPVETPGESLVESPGEAALEASAYLVEYTGKDLEDQYDPEEGVLVTFSADQVTAQGEGITVEGATVNITQGGLYVLTGSSATGHVVVAAGEEDDVVLLLQNLTLENTEGVPVNIQSADKVILHVLDGTSNTLSDGGSTETAAEDSDAPNAAVYSKADLTINGTGKLVVEGSSSHGVFSKDDLKIIGTDLQVTAVHDGIKGKDLVGIKEAKLTVNAGDDALVSSNEEDSTKGFVVVESGVLNLTAGADGIQAETGLIIKNGEMTITSGGGSANASTQAGWGAWGTPEATGETSDSAKGLKAKVLLQVDGGTLHIDSSDDSLHSNGDLVINGGTVTIASGDDGIHADKNLTVNGGDITIEKSYEGLEGGVVTVNGGNLHVGASDDGVNTSGGNDGSSLGGRPGQNMFASDGSSFTMTDGYLYVEADGDGVDSNGSIAMSGGTLLVSGPTSNGNGALDYNGDFTLTGGTLLALGSSGMAQSAGSSSTQNTVMVNTEALSPGTVVTLMNSSGEELVTFTSPKTFSSLVYSSSLLKQGETYTLSTGGTPAGTLQDLLYPQGTTSPGTELLTFTQDEVLVTQGEGGMTGPGGAMPGPGGGMPNPGKRN</sequence>
<dbReference type="EMBL" id="JAGSCS010000002">
    <property type="protein sequence ID" value="MBR0575233.1"/>
    <property type="molecule type" value="Genomic_DNA"/>
</dbReference>
<dbReference type="Pfam" id="PF14262">
    <property type="entry name" value="Cthe_2159"/>
    <property type="match status" value="1"/>
</dbReference>
<evidence type="ECO:0000313" key="4">
    <source>
        <dbReference type="Proteomes" id="UP000675379"/>
    </source>
</evidence>
<feature type="compositionally biased region" description="Gly residues" evidence="1">
    <location>
        <begin position="614"/>
        <end position="631"/>
    </location>
</feature>
<comment type="caution">
    <text evidence="3">The sequence shown here is derived from an EMBL/GenBank/DDBJ whole genome shotgun (WGS) entry which is preliminary data.</text>
</comment>
<dbReference type="InterPro" id="IPR025584">
    <property type="entry name" value="Cthe_2159"/>
</dbReference>
<keyword evidence="2" id="KW-0732">Signal</keyword>
<dbReference type="AlphaFoldDB" id="A0A941HQ93"/>
<protein>
    <submittedName>
        <fullName evidence="3">Carbohydrate-binding domain-containing protein</fullName>
    </submittedName>
</protein>
<feature type="signal peptide" evidence="2">
    <location>
        <begin position="1"/>
        <end position="29"/>
    </location>
</feature>
<dbReference type="RefSeq" id="WP_211799746.1">
    <property type="nucleotide sequence ID" value="NZ_JAGSCS010000002.1"/>
</dbReference>
<dbReference type="PROSITE" id="PS51257">
    <property type="entry name" value="PROKAR_LIPOPROTEIN"/>
    <property type="match status" value="1"/>
</dbReference>
<feature type="region of interest" description="Disordered" evidence="1">
    <location>
        <begin position="25"/>
        <end position="45"/>
    </location>
</feature>
<feature type="chain" id="PRO_5037068168" evidence="2">
    <location>
        <begin position="30"/>
        <end position="637"/>
    </location>
</feature>
<feature type="compositionally biased region" description="Gly residues" evidence="1">
    <location>
        <begin position="425"/>
        <end position="435"/>
    </location>
</feature>
<keyword evidence="4" id="KW-1185">Reference proteome</keyword>